<sequence length="508" mass="55015">MSLPELRLFESLQFRCRVSPHAIALVDGDDGRQLSYAELLEFSGRVSAGLAASGIRAGDRVALLAGNQLETFVLLYACARLDAMLAPLNWRLTEAELQPLMGNCEPGLLLFDPQFADLAVRLATHQGAPCRPYAAAMAEWRQTPSHWPPSGTAGSEVPVLILYTSGTTGLPKGVLLSQAMLGWNALNTCRSWDIGANDVGLVHTPLFHTGGLNVSATPLLACGGRVVVVRQFEPSAILRCVAAQGVTVLFAVPQMFKSLLEHPDFALADLHSLRFCISGGAPCPVSLIRAYQQRGLVFKQGFGMTEVGPNCLTLHEHDSEMKAGWIGYPNSFTQARVVDRQGQTVPAGRVGELHLAGPMVCSGYWRNPLATAELFDGKWLKTGDLVLSDAEGCLKVVDRKKDMFISGGENVYPAEIEAVLLESPLVSAAAVIGVPDERWGEVGCACVVVRPGYSETALRSFVSERLARYKQPCHYRELESLPLTPTGKVKKSLLRELLSDAKFVDKFS</sequence>
<dbReference type="EMBL" id="JARRAF010000006">
    <property type="protein sequence ID" value="MDK2123871.1"/>
    <property type="molecule type" value="Genomic_DNA"/>
</dbReference>
<dbReference type="Gene3D" id="3.30.300.30">
    <property type="match status" value="1"/>
</dbReference>
<dbReference type="SUPFAM" id="SSF56801">
    <property type="entry name" value="Acetyl-CoA synthetase-like"/>
    <property type="match status" value="1"/>
</dbReference>
<dbReference type="InterPro" id="IPR025110">
    <property type="entry name" value="AMP-bd_C"/>
</dbReference>
<dbReference type="InterPro" id="IPR050237">
    <property type="entry name" value="ATP-dep_AMP-bd_enzyme"/>
</dbReference>
<dbReference type="RefSeq" id="WP_284100175.1">
    <property type="nucleotide sequence ID" value="NZ_JARRAF010000006.1"/>
</dbReference>
<keyword evidence="4" id="KW-1185">Reference proteome</keyword>
<dbReference type="Pfam" id="PF00501">
    <property type="entry name" value="AMP-binding"/>
    <property type="match status" value="1"/>
</dbReference>
<gene>
    <name evidence="3" type="ORF">PZA18_07395</name>
</gene>
<evidence type="ECO:0000259" key="2">
    <source>
        <dbReference type="Pfam" id="PF13193"/>
    </source>
</evidence>
<evidence type="ECO:0000313" key="3">
    <source>
        <dbReference type="EMBL" id="MDK2123871.1"/>
    </source>
</evidence>
<dbReference type="Pfam" id="PF13193">
    <property type="entry name" value="AMP-binding_C"/>
    <property type="match status" value="1"/>
</dbReference>
<reference evidence="3" key="1">
    <citation type="submission" date="2023-03" db="EMBL/GenBank/DDBJ databases">
        <title>Chitinimonas shenzhenensis gen. nov., sp. nov., a novel member of family Burkholderiaceae isolated from activated sludge collected in Shen Zhen, China.</title>
        <authorList>
            <person name="Wang X."/>
        </authorList>
    </citation>
    <scope>NUCLEOTIDE SEQUENCE</scope>
    <source>
        <strain evidence="3">DQS-5</strain>
    </source>
</reference>
<evidence type="ECO:0000259" key="1">
    <source>
        <dbReference type="Pfam" id="PF00501"/>
    </source>
</evidence>
<proteinExistence type="predicted"/>
<evidence type="ECO:0000313" key="4">
    <source>
        <dbReference type="Proteomes" id="UP001172778"/>
    </source>
</evidence>
<dbReference type="InterPro" id="IPR000873">
    <property type="entry name" value="AMP-dep_synth/lig_dom"/>
</dbReference>
<name>A0ABT7DUX3_9NEIS</name>
<feature type="domain" description="AMP-binding enzyme C-terminal" evidence="2">
    <location>
        <begin position="415"/>
        <end position="488"/>
    </location>
</feature>
<comment type="caution">
    <text evidence="3">The sequence shown here is derived from an EMBL/GenBank/DDBJ whole genome shotgun (WGS) entry which is preliminary data.</text>
</comment>
<dbReference type="InterPro" id="IPR020845">
    <property type="entry name" value="AMP-binding_CS"/>
</dbReference>
<dbReference type="Proteomes" id="UP001172778">
    <property type="component" value="Unassembled WGS sequence"/>
</dbReference>
<dbReference type="PANTHER" id="PTHR43767">
    <property type="entry name" value="LONG-CHAIN-FATTY-ACID--COA LIGASE"/>
    <property type="match status" value="1"/>
</dbReference>
<accession>A0ABT7DUX3</accession>
<dbReference type="InterPro" id="IPR042099">
    <property type="entry name" value="ANL_N_sf"/>
</dbReference>
<dbReference type="PANTHER" id="PTHR43767:SF1">
    <property type="entry name" value="NONRIBOSOMAL PEPTIDE SYNTHASE PES1 (EUROFUNG)-RELATED"/>
    <property type="match status" value="1"/>
</dbReference>
<organism evidence="3 4">
    <name type="scientific">Parachitinimonas caeni</name>
    <dbReference type="NCBI Taxonomy" id="3031301"/>
    <lineage>
        <taxon>Bacteria</taxon>
        <taxon>Pseudomonadati</taxon>
        <taxon>Pseudomonadota</taxon>
        <taxon>Betaproteobacteria</taxon>
        <taxon>Neisseriales</taxon>
        <taxon>Chitinibacteraceae</taxon>
        <taxon>Parachitinimonas</taxon>
    </lineage>
</organism>
<dbReference type="PROSITE" id="PS00455">
    <property type="entry name" value="AMP_BINDING"/>
    <property type="match status" value="1"/>
</dbReference>
<dbReference type="Gene3D" id="3.40.50.12780">
    <property type="entry name" value="N-terminal domain of ligase-like"/>
    <property type="match status" value="1"/>
</dbReference>
<protein>
    <submittedName>
        <fullName evidence="3">AMP-binding protein</fullName>
    </submittedName>
</protein>
<dbReference type="InterPro" id="IPR045851">
    <property type="entry name" value="AMP-bd_C_sf"/>
</dbReference>
<feature type="domain" description="AMP-dependent synthetase/ligase" evidence="1">
    <location>
        <begin position="15"/>
        <end position="365"/>
    </location>
</feature>